<evidence type="ECO:0000256" key="1">
    <source>
        <dbReference type="SAM" id="SignalP"/>
    </source>
</evidence>
<dbReference type="EMBL" id="CAJNJA010052208">
    <property type="protein sequence ID" value="CAE7845969.1"/>
    <property type="molecule type" value="Genomic_DNA"/>
</dbReference>
<evidence type="ECO:0000313" key="3">
    <source>
        <dbReference type="Proteomes" id="UP000601435"/>
    </source>
</evidence>
<dbReference type="Proteomes" id="UP000601435">
    <property type="component" value="Unassembled WGS sequence"/>
</dbReference>
<gene>
    <name evidence="2" type="ORF">SNEC2469_LOCUS26013</name>
</gene>
<accession>A0A813A2Q8</accession>
<protein>
    <submittedName>
        <fullName evidence="2">Uncharacterized protein</fullName>
    </submittedName>
</protein>
<dbReference type="AlphaFoldDB" id="A0A813A2Q8"/>
<reference evidence="2" key="1">
    <citation type="submission" date="2021-02" db="EMBL/GenBank/DDBJ databases">
        <authorList>
            <person name="Dougan E. K."/>
            <person name="Rhodes N."/>
            <person name="Thang M."/>
            <person name="Chan C."/>
        </authorList>
    </citation>
    <scope>NUCLEOTIDE SEQUENCE</scope>
</reference>
<keyword evidence="1" id="KW-0732">Signal</keyword>
<keyword evidence="3" id="KW-1185">Reference proteome</keyword>
<dbReference type="OrthoDB" id="432981at2759"/>
<feature type="signal peptide" evidence="1">
    <location>
        <begin position="1"/>
        <end position="17"/>
    </location>
</feature>
<sequence>MALRILVTLLAFVAARSDDIEAAMAADDTCAAGGDCSLELNQLRGIKVHYLDALEDDEEDEEVQVRQSSVVAWKDCMQKKGYSAGCASCMAQLVGCSRDHCMNQCITNDKAPACTHCVKASCRHKMKACSGLNAGGH</sequence>
<evidence type="ECO:0000313" key="2">
    <source>
        <dbReference type="EMBL" id="CAE7845969.1"/>
    </source>
</evidence>
<name>A0A813A2Q8_9DINO</name>
<comment type="caution">
    <text evidence="2">The sequence shown here is derived from an EMBL/GenBank/DDBJ whole genome shotgun (WGS) entry which is preliminary data.</text>
</comment>
<feature type="chain" id="PRO_5032488645" evidence="1">
    <location>
        <begin position="18"/>
        <end position="137"/>
    </location>
</feature>
<proteinExistence type="predicted"/>
<organism evidence="2 3">
    <name type="scientific">Symbiodinium necroappetens</name>
    <dbReference type="NCBI Taxonomy" id="1628268"/>
    <lineage>
        <taxon>Eukaryota</taxon>
        <taxon>Sar</taxon>
        <taxon>Alveolata</taxon>
        <taxon>Dinophyceae</taxon>
        <taxon>Suessiales</taxon>
        <taxon>Symbiodiniaceae</taxon>
        <taxon>Symbiodinium</taxon>
    </lineage>
</organism>